<dbReference type="RefSeq" id="WP_190614900.1">
    <property type="nucleotide sequence ID" value="NZ_AP018712.1"/>
</dbReference>
<dbReference type="EMBL" id="AP018712">
    <property type="protein sequence ID" value="BBE32043.1"/>
    <property type="molecule type" value="Genomic_DNA"/>
</dbReference>
<dbReference type="Pfam" id="PF07009">
    <property type="entry name" value="NusG_II"/>
    <property type="match status" value="1"/>
</dbReference>
<proteinExistence type="predicted"/>
<gene>
    <name evidence="2" type="ORF">OSSY52_21840</name>
</gene>
<evidence type="ECO:0000313" key="3">
    <source>
        <dbReference type="Proteomes" id="UP000516361"/>
    </source>
</evidence>
<dbReference type="InParanoid" id="A0A7G1GAB7"/>
<sequence length="124" mass="14065">MTFLKKGDLYFILAGILFLISLYIFQNLNNYSIEGAKVFLNGKNIFNITKDGTYTIKNESGNILMHVEYKNKMVRALDSTCKLKVCIDTGWVNNASQDIICIPNKIVIKPIGKKKKNGVDLITW</sequence>
<dbReference type="KEGG" id="ocy:OSSY52_21840"/>
<keyword evidence="2" id="KW-0449">Lipoprotein</keyword>
<keyword evidence="3" id="KW-1185">Reference proteome</keyword>
<keyword evidence="1" id="KW-1133">Transmembrane helix</keyword>
<evidence type="ECO:0000313" key="2">
    <source>
        <dbReference type="EMBL" id="BBE32043.1"/>
    </source>
</evidence>
<evidence type="ECO:0000256" key="1">
    <source>
        <dbReference type="SAM" id="Phobius"/>
    </source>
</evidence>
<dbReference type="AlphaFoldDB" id="A0A7G1GAB7"/>
<feature type="transmembrane region" description="Helical" evidence="1">
    <location>
        <begin position="7"/>
        <end position="25"/>
    </location>
</feature>
<name>A0A7G1GAB7_9BACT</name>
<keyword evidence="1" id="KW-0472">Membrane</keyword>
<dbReference type="Proteomes" id="UP000516361">
    <property type="component" value="Chromosome"/>
</dbReference>
<dbReference type="Gene3D" id="2.60.320.10">
    <property type="entry name" value="N-utilization substance G protein NusG, insert domain"/>
    <property type="match status" value="1"/>
</dbReference>
<protein>
    <submittedName>
        <fullName evidence="2">Lipoprotein</fullName>
    </submittedName>
</protein>
<accession>A0A7G1GAB7</accession>
<dbReference type="InterPro" id="IPR038690">
    <property type="entry name" value="NusG_2_sf"/>
</dbReference>
<organism evidence="2 3">
    <name type="scientific">Tepiditoga spiralis</name>
    <dbReference type="NCBI Taxonomy" id="2108365"/>
    <lineage>
        <taxon>Bacteria</taxon>
        <taxon>Thermotogati</taxon>
        <taxon>Thermotogota</taxon>
        <taxon>Thermotogae</taxon>
        <taxon>Petrotogales</taxon>
        <taxon>Petrotogaceae</taxon>
        <taxon>Tepiditoga</taxon>
    </lineage>
</organism>
<keyword evidence="1" id="KW-0812">Transmembrane</keyword>
<reference evidence="2 3" key="1">
    <citation type="submission" date="2018-06" db="EMBL/GenBank/DDBJ databases">
        <title>Genome sequencing of Oceanotoga sp. sy52.</title>
        <authorList>
            <person name="Mori K."/>
        </authorList>
    </citation>
    <scope>NUCLEOTIDE SEQUENCE [LARGE SCALE GENOMIC DNA]</scope>
    <source>
        <strain evidence="3">sy52</strain>
    </source>
</reference>